<gene>
    <name evidence="2" type="ORF">SCHPADRAFT_930384</name>
</gene>
<dbReference type="Pfam" id="PF17667">
    <property type="entry name" value="Pkinase_fungal"/>
    <property type="match status" value="1"/>
</dbReference>
<sequence>MPAWTSPSFCHDSFPLPSSSLERRPSTSVAPLKAEINQNGMPEQDSRSFVEKNIKTATRRRAIIGPFGRKLHAFTSTQELMKAFGDIIYTVCILHNYGFVHRDISIRNIFLNEHKSAFQGFLVDYSYAKRASYEASAKRIRVETVPFMAFTLMKKKPKLPHSHFHDLESIFYVICWTCIVYRGPGPEKREIVTRKKPYRDTVVARWNGEGERDLKLEYLTFKKFLTIIGEGFNSTIDEFAAHFDDIKEFAEIFGGLVFKERSVCFSSYKLQSFEEKKAEIDRRFEAASSDEQERMKSDYNALPIDLRPPSDTGLSDEACGSNCAQNFGKIDRLLRCRRIQ</sequence>
<dbReference type="EMBL" id="KQ086019">
    <property type="protein sequence ID" value="KLO10696.1"/>
    <property type="molecule type" value="Genomic_DNA"/>
</dbReference>
<dbReference type="PANTHER" id="PTHR38248:SF2">
    <property type="entry name" value="FUNK1 11"/>
    <property type="match status" value="1"/>
</dbReference>
<reference evidence="2 3" key="1">
    <citation type="submission" date="2015-04" db="EMBL/GenBank/DDBJ databases">
        <title>Complete genome sequence of Schizopora paradoxa KUC8140, a cosmopolitan wood degrader in East Asia.</title>
        <authorList>
            <consortium name="DOE Joint Genome Institute"/>
            <person name="Min B."/>
            <person name="Park H."/>
            <person name="Jang Y."/>
            <person name="Kim J.-J."/>
            <person name="Kim K.H."/>
            <person name="Pangilinan J."/>
            <person name="Lipzen A."/>
            <person name="Riley R."/>
            <person name="Grigoriev I.V."/>
            <person name="Spatafora J.W."/>
            <person name="Choi I.-G."/>
        </authorList>
    </citation>
    <scope>NUCLEOTIDE SEQUENCE [LARGE SCALE GENOMIC DNA]</scope>
    <source>
        <strain evidence="2 3">KUC8140</strain>
    </source>
</reference>
<proteinExistence type="predicted"/>
<accession>A0A0H2S0Y7</accession>
<keyword evidence="3" id="KW-1185">Reference proteome</keyword>
<dbReference type="AlphaFoldDB" id="A0A0H2S0Y7"/>
<evidence type="ECO:0000313" key="2">
    <source>
        <dbReference type="EMBL" id="KLO10696.1"/>
    </source>
</evidence>
<evidence type="ECO:0000259" key="1">
    <source>
        <dbReference type="Pfam" id="PF17667"/>
    </source>
</evidence>
<evidence type="ECO:0000313" key="3">
    <source>
        <dbReference type="Proteomes" id="UP000053477"/>
    </source>
</evidence>
<dbReference type="Gene3D" id="1.10.510.10">
    <property type="entry name" value="Transferase(Phosphotransferase) domain 1"/>
    <property type="match status" value="1"/>
</dbReference>
<name>A0A0H2S0Y7_9AGAM</name>
<dbReference type="GO" id="GO:0004672">
    <property type="term" value="F:protein kinase activity"/>
    <property type="evidence" value="ECO:0007669"/>
    <property type="project" value="InterPro"/>
</dbReference>
<dbReference type="InterPro" id="IPR011009">
    <property type="entry name" value="Kinase-like_dom_sf"/>
</dbReference>
<protein>
    <recommendedName>
        <fullName evidence="1">Fungal-type protein kinase domain-containing protein</fullName>
    </recommendedName>
</protein>
<dbReference type="InterPro" id="IPR008266">
    <property type="entry name" value="Tyr_kinase_AS"/>
</dbReference>
<dbReference type="OrthoDB" id="5569250at2759"/>
<dbReference type="SUPFAM" id="SSF56112">
    <property type="entry name" value="Protein kinase-like (PK-like)"/>
    <property type="match status" value="1"/>
</dbReference>
<dbReference type="PROSITE" id="PS00109">
    <property type="entry name" value="PROTEIN_KINASE_TYR"/>
    <property type="match status" value="1"/>
</dbReference>
<dbReference type="PANTHER" id="PTHR38248">
    <property type="entry name" value="FUNK1 6"/>
    <property type="match status" value="1"/>
</dbReference>
<dbReference type="Proteomes" id="UP000053477">
    <property type="component" value="Unassembled WGS sequence"/>
</dbReference>
<feature type="domain" description="Fungal-type protein kinase" evidence="1">
    <location>
        <begin position="41"/>
        <end position="178"/>
    </location>
</feature>
<dbReference type="STRING" id="27342.A0A0H2S0Y7"/>
<organism evidence="2 3">
    <name type="scientific">Schizopora paradoxa</name>
    <dbReference type="NCBI Taxonomy" id="27342"/>
    <lineage>
        <taxon>Eukaryota</taxon>
        <taxon>Fungi</taxon>
        <taxon>Dikarya</taxon>
        <taxon>Basidiomycota</taxon>
        <taxon>Agaricomycotina</taxon>
        <taxon>Agaricomycetes</taxon>
        <taxon>Hymenochaetales</taxon>
        <taxon>Schizoporaceae</taxon>
        <taxon>Schizopora</taxon>
    </lineage>
</organism>
<dbReference type="InParanoid" id="A0A0H2S0Y7"/>
<dbReference type="InterPro" id="IPR040976">
    <property type="entry name" value="Pkinase_fungal"/>
</dbReference>